<evidence type="ECO:0000313" key="2">
    <source>
        <dbReference type="EMBL" id="CAF1294905.1"/>
    </source>
</evidence>
<dbReference type="EMBL" id="CAJNOJ010000155">
    <property type="protein sequence ID" value="CAF1212169.1"/>
    <property type="molecule type" value="Genomic_DNA"/>
</dbReference>
<dbReference type="SUPFAM" id="SSF54928">
    <property type="entry name" value="RNA-binding domain, RBD"/>
    <property type="match status" value="1"/>
</dbReference>
<dbReference type="EMBL" id="CAJNOR010002442">
    <property type="protein sequence ID" value="CAF1294905.1"/>
    <property type="molecule type" value="Genomic_DNA"/>
</dbReference>
<evidence type="ECO:0000313" key="3">
    <source>
        <dbReference type="Proteomes" id="UP000663828"/>
    </source>
</evidence>
<dbReference type="Proteomes" id="UP000663828">
    <property type="component" value="Unassembled WGS sequence"/>
</dbReference>
<dbReference type="InterPro" id="IPR035979">
    <property type="entry name" value="RBD_domain_sf"/>
</dbReference>
<proteinExistence type="predicted"/>
<comment type="caution">
    <text evidence="2">The sequence shown here is derived from an EMBL/GenBank/DDBJ whole genome shotgun (WGS) entry which is preliminary data.</text>
</comment>
<dbReference type="OrthoDB" id="1099063at2759"/>
<dbReference type="Proteomes" id="UP000663852">
    <property type="component" value="Unassembled WGS sequence"/>
</dbReference>
<reference evidence="2" key="1">
    <citation type="submission" date="2021-02" db="EMBL/GenBank/DDBJ databases">
        <authorList>
            <person name="Nowell W R."/>
        </authorList>
    </citation>
    <scope>NUCLEOTIDE SEQUENCE</scope>
</reference>
<sequence length="315" mass="38139">MPAYIDQSFEQFQNQIQIDNLPPKSNVKQIINLFNRFGVILSANLRHRTLRNSSVILSQPFIILIFDKQENIDEIMSHRPYFLDDYQLFVHRCLPITRRYPYESQTTTNKILLRIPHENHQDILPKDHLIRDYLKTISSQITRFDRFDEKNVLIEFDDYDPVDICCLSRPHWIDNQLIEIEKCYNEQLARRRAQYQQKARPITAKLSFNENRDTPSNQFISPTLTLNVDEHAAQLRWKYSDRTNHLETEHERMIDVLKIQWENMAKERIRLQRLTLDSLFEYERLIEENHRWKKLFNENLHDQARLRQINIEHSL</sequence>
<dbReference type="AlphaFoldDB" id="A0A815D0G5"/>
<evidence type="ECO:0000313" key="1">
    <source>
        <dbReference type="EMBL" id="CAF1212169.1"/>
    </source>
</evidence>
<dbReference type="GO" id="GO:0003676">
    <property type="term" value="F:nucleic acid binding"/>
    <property type="evidence" value="ECO:0007669"/>
    <property type="project" value="InterPro"/>
</dbReference>
<name>A0A815D0G5_ADIRI</name>
<organism evidence="2 3">
    <name type="scientific">Adineta ricciae</name>
    <name type="common">Rotifer</name>
    <dbReference type="NCBI Taxonomy" id="249248"/>
    <lineage>
        <taxon>Eukaryota</taxon>
        <taxon>Metazoa</taxon>
        <taxon>Spiralia</taxon>
        <taxon>Gnathifera</taxon>
        <taxon>Rotifera</taxon>
        <taxon>Eurotatoria</taxon>
        <taxon>Bdelloidea</taxon>
        <taxon>Adinetida</taxon>
        <taxon>Adinetidae</taxon>
        <taxon>Adineta</taxon>
    </lineage>
</organism>
<gene>
    <name evidence="1" type="ORF">EDS130_LOCUS25947</name>
    <name evidence="2" type="ORF">XAT740_LOCUS28542</name>
</gene>
<accession>A0A815D0G5</accession>
<protein>
    <submittedName>
        <fullName evidence="2">Uncharacterized protein</fullName>
    </submittedName>
</protein>
<keyword evidence="3" id="KW-1185">Reference proteome</keyword>